<dbReference type="InterPro" id="IPR036770">
    <property type="entry name" value="Ankyrin_rpt-contain_sf"/>
</dbReference>
<name>A0ABU9ARE4_9BACT</name>
<evidence type="ECO:0000313" key="4">
    <source>
        <dbReference type="EMBL" id="MEK7949667.1"/>
    </source>
</evidence>
<protein>
    <submittedName>
        <fullName evidence="4">Ankyrin repeat domain-containing protein</fullName>
    </submittedName>
</protein>
<proteinExistence type="predicted"/>
<evidence type="ECO:0000256" key="3">
    <source>
        <dbReference type="PROSITE-ProRule" id="PRU00023"/>
    </source>
</evidence>
<organism evidence="4 5">
    <name type="scientific">Luteolibacter soli</name>
    <dbReference type="NCBI Taxonomy" id="3135280"/>
    <lineage>
        <taxon>Bacteria</taxon>
        <taxon>Pseudomonadati</taxon>
        <taxon>Verrucomicrobiota</taxon>
        <taxon>Verrucomicrobiia</taxon>
        <taxon>Verrucomicrobiales</taxon>
        <taxon>Verrucomicrobiaceae</taxon>
        <taxon>Luteolibacter</taxon>
    </lineage>
</organism>
<keyword evidence="1" id="KW-0677">Repeat</keyword>
<evidence type="ECO:0000256" key="2">
    <source>
        <dbReference type="ARBA" id="ARBA00023043"/>
    </source>
</evidence>
<reference evidence="4 5" key="1">
    <citation type="submission" date="2024-04" db="EMBL/GenBank/DDBJ databases">
        <title>Luteolibacter sp. isolated from soil.</title>
        <authorList>
            <person name="An J."/>
        </authorList>
    </citation>
    <scope>NUCLEOTIDE SEQUENCE [LARGE SCALE GENOMIC DNA]</scope>
    <source>
        <strain evidence="4 5">Y139</strain>
    </source>
</reference>
<dbReference type="PROSITE" id="PS50088">
    <property type="entry name" value="ANK_REPEAT"/>
    <property type="match status" value="3"/>
</dbReference>
<gene>
    <name evidence="4" type="ORF">WKV53_04140</name>
</gene>
<feature type="repeat" description="ANK" evidence="3">
    <location>
        <begin position="36"/>
        <end position="68"/>
    </location>
</feature>
<dbReference type="InterPro" id="IPR002110">
    <property type="entry name" value="Ankyrin_rpt"/>
</dbReference>
<keyword evidence="5" id="KW-1185">Reference proteome</keyword>
<dbReference type="PANTHER" id="PTHR24171">
    <property type="entry name" value="ANKYRIN REPEAT DOMAIN-CONTAINING PROTEIN 39-RELATED"/>
    <property type="match status" value="1"/>
</dbReference>
<accession>A0ABU9ARE4</accession>
<dbReference type="PANTHER" id="PTHR24171:SF9">
    <property type="entry name" value="ANKYRIN REPEAT DOMAIN-CONTAINING PROTEIN 39"/>
    <property type="match status" value="1"/>
</dbReference>
<evidence type="ECO:0000313" key="5">
    <source>
        <dbReference type="Proteomes" id="UP001371305"/>
    </source>
</evidence>
<dbReference type="SUPFAM" id="SSF48403">
    <property type="entry name" value="Ankyrin repeat"/>
    <property type="match status" value="1"/>
</dbReference>
<keyword evidence="2 3" id="KW-0040">ANK repeat</keyword>
<dbReference type="Proteomes" id="UP001371305">
    <property type="component" value="Unassembled WGS sequence"/>
</dbReference>
<comment type="caution">
    <text evidence="4">The sequence shown here is derived from an EMBL/GenBank/DDBJ whole genome shotgun (WGS) entry which is preliminary data.</text>
</comment>
<dbReference type="SMART" id="SM00248">
    <property type="entry name" value="ANK"/>
    <property type="match status" value="4"/>
</dbReference>
<dbReference type="EMBL" id="JBBUKT010000001">
    <property type="protein sequence ID" value="MEK7949667.1"/>
    <property type="molecule type" value="Genomic_DNA"/>
</dbReference>
<evidence type="ECO:0000256" key="1">
    <source>
        <dbReference type="ARBA" id="ARBA00022737"/>
    </source>
</evidence>
<dbReference type="PROSITE" id="PS50297">
    <property type="entry name" value="ANK_REP_REGION"/>
    <property type="match status" value="2"/>
</dbReference>
<sequence length="189" mass="19828">MPSPEETLWNAAWDGDLLAIQECLQKGAAISGRSFNSSSPLEAAAYNGQAAACDLLLEAGADPDATAAPSGETVLHQVITKAGSPQRTRIVKALIAAGADVNRQTVPGVATLCFARDIRARGETALHRAAAYGDVDMITALIAAGADKSTRDTNGDSPLTWASWHLRDNTILRSLLFGEFEGSIPEHCA</sequence>
<dbReference type="Gene3D" id="1.25.40.20">
    <property type="entry name" value="Ankyrin repeat-containing domain"/>
    <property type="match status" value="1"/>
</dbReference>
<dbReference type="Pfam" id="PF12796">
    <property type="entry name" value="Ank_2"/>
    <property type="match status" value="2"/>
</dbReference>
<feature type="repeat" description="ANK" evidence="3">
    <location>
        <begin position="121"/>
        <end position="153"/>
    </location>
</feature>
<dbReference type="RefSeq" id="WP_341403085.1">
    <property type="nucleotide sequence ID" value="NZ_JBBUKT010000001.1"/>
</dbReference>
<feature type="repeat" description="ANK" evidence="3">
    <location>
        <begin position="70"/>
        <end position="106"/>
    </location>
</feature>